<dbReference type="GO" id="GO:0005634">
    <property type="term" value="C:nucleus"/>
    <property type="evidence" value="ECO:0007669"/>
    <property type="project" value="UniProtKB-SubCell"/>
</dbReference>
<evidence type="ECO:0000256" key="3">
    <source>
        <dbReference type="ARBA" id="ARBA00019083"/>
    </source>
</evidence>
<dbReference type="GO" id="GO:0006260">
    <property type="term" value="P:DNA replication"/>
    <property type="evidence" value="ECO:0007669"/>
    <property type="project" value="UniProtKB-KW"/>
</dbReference>
<comment type="caution">
    <text evidence="9">The sequence shown here is derived from an EMBL/GenBank/DDBJ whole genome shotgun (WGS) entry which is preliminary data.</text>
</comment>
<keyword evidence="5" id="KW-0238">DNA-binding</keyword>
<dbReference type="Proteomes" id="UP001626550">
    <property type="component" value="Unassembled WGS sequence"/>
</dbReference>
<dbReference type="Gene3D" id="3.40.50.300">
    <property type="entry name" value="P-loop containing nucleotide triphosphate hydrolases"/>
    <property type="match status" value="1"/>
</dbReference>
<feature type="domain" description="Origin recognition complex subunit 4 C-terminal" evidence="8">
    <location>
        <begin position="215"/>
        <end position="380"/>
    </location>
</feature>
<dbReference type="EMBL" id="JBJKFK010000010">
    <property type="protein sequence ID" value="KAL3321115.1"/>
    <property type="molecule type" value="Genomic_DNA"/>
</dbReference>
<evidence type="ECO:0000256" key="4">
    <source>
        <dbReference type="ARBA" id="ARBA00022705"/>
    </source>
</evidence>
<dbReference type="GO" id="GO:0003677">
    <property type="term" value="F:DNA binding"/>
    <property type="evidence" value="ECO:0007669"/>
    <property type="project" value="UniProtKB-KW"/>
</dbReference>
<dbReference type="AlphaFoldDB" id="A0ABD2QNK6"/>
<comment type="similarity">
    <text evidence="2">Belongs to the ORC4 family.</text>
</comment>
<dbReference type="InterPro" id="IPR027417">
    <property type="entry name" value="P-loop_NTPase"/>
</dbReference>
<evidence type="ECO:0000259" key="7">
    <source>
        <dbReference type="Pfam" id="PF13401"/>
    </source>
</evidence>
<dbReference type="SUPFAM" id="SSF52540">
    <property type="entry name" value="P-loop containing nucleoside triphosphate hydrolases"/>
    <property type="match status" value="1"/>
</dbReference>
<dbReference type="PANTHER" id="PTHR12087:SF0">
    <property type="entry name" value="ORIGIN RECOGNITION COMPLEX SUBUNIT 4"/>
    <property type="match status" value="1"/>
</dbReference>
<dbReference type="PANTHER" id="PTHR12087">
    <property type="entry name" value="ORIGIN RECOGNITION COMPLEX SUBUNIT 4"/>
    <property type="match status" value="1"/>
</dbReference>
<gene>
    <name evidence="9" type="primary">ORC4</name>
    <name evidence="9" type="ORF">Ciccas_000190</name>
</gene>
<dbReference type="InterPro" id="IPR016527">
    <property type="entry name" value="ORC4"/>
</dbReference>
<proteinExistence type="inferred from homology"/>
<keyword evidence="4" id="KW-0235">DNA replication</keyword>
<evidence type="ECO:0000256" key="2">
    <source>
        <dbReference type="ARBA" id="ARBA00005334"/>
    </source>
</evidence>
<dbReference type="Pfam" id="PF14629">
    <property type="entry name" value="ORC4_C"/>
    <property type="match status" value="1"/>
</dbReference>
<evidence type="ECO:0000256" key="1">
    <source>
        <dbReference type="ARBA" id="ARBA00004123"/>
    </source>
</evidence>
<sequence length="443" mass="50140">MINIISALKSKLSDAKYECIDDKNHQAYENITNIFLGALMNGRSSSIIVSGRRGVGKSRIISKAVGSVRVRSLFKDKFVACTLSGVLHTDDRVAIRALVNQINARASTEINFSESSSFPEQLRLLVSDLKQCSLCLFIILDEFDLFVGHKNQTLLYNLLELVQSQIVPVCIIGVTCRMDLLELLEKRVKSRFSHRIEFIMPPLEMIMESDSELRQLLKEALCLREEFANSHKSISKNLLVSWNKKVDTFLSEDEIYPIIRSIFECSISIKRFLNFIAIFLALCDNESSELNMAKLKMIKDIMRHDCKSSSIASLSTLEQVVLTAVIKLNDIKYKKVVNFPRIYNAYQDFCRSHCPAYTYEKAVVMKTVDNLIDQGFLVKGRSAKDCTVYSNGACSLKYTAGASTLSAFEPIVSFVSQDCCKKALNDNSYCPMELQQWLHSRTL</sequence>
<keyword evidence="6" id="KW-0539">Nucleus</keyword>
<reference evidence="9 10" key="1">
    <citation type="submission" date="2024-11" db="EMBL/GenBank/DDBJ databases">
        <title>Adaptive evolution of stress response genes in parasites aligns with host niche diversity.</title>
        <authorList>
            <person name="Hahn C."/>
            <person name="Resl P."/>
        </authorList>
    </citation>
    <scope>NUCLEOTIDE SEQUENCE [LARGE SCALE GENOMIC DNA]</scope>
    <source>
        <strain evidence="9">EGGRZ-B1_66</strain>
        <tissue evidence="9">Body</tissue>
    </source>
</reference>
<name>A0ABD2QNK6_9PLAT</name>
<organism evidence="9 10">
    <name type="scientific">Cichlidogyrus casuarinus</name>
    <dbReference type="NCBI Taxonomy" id="1844966"/>
    <lineage>
        <taxon>Eukaryota</taxon>
        <taxon>Metazoa</taxon>
        <taxon>Spiralia</taxon>
        <taxon>Lophotrochozoa</taxon>
        <taxon>Platyhelminthes</taxon>
        <taxon>Monogenea</taxon>
        <taxon>Monopisthocotylea</taxon>
        <taxon>Dactylogyridea</taxon>
        <taxon>Ancyrocephalidae</taxon>
        <taxon>Cichlidogyrus</taxon>
    </lineage>
</organism>
<dbReference type="Pfam" id="PF13401">
    <property type="entry name" value="AAA_22"/>
    <property type="match status" value="1"/>
</dbReference>
<evidence type="ECO:0000259" key="8">
    <source>
        <dbReference type="Pfam" id="PF14629"/>
    </source>
</evidence>
<keyword evidence="10" id="KW-1185">Reference proteome</keyword>
<dbReference type="InterPro" id="IPR049945">
    <property type="entry name" value="AAA_22"/>
</dbReference>
<comment type="subcellular location">
    <subcellularLocation>
        <location evidence="1">Nucleus</location>
    </subcellularLocation>
</comment>
<evidence type="ECO:0000313" key="10">
    <source>
        <dbReference type="Proteomes" id="UP001626550"/>
    </source>
</evidence>
<dbReference type="CDD" id="cd00009">
    <property type="entry name" value="AAA"/>
    <property type="match status" value="1"/>
</dbReference>
<dbReference type="InterPro" id="IPR032705">
    <property type="entry name" value="ORC4_C"/>
</dbReference>
<feature type="domain" description="ORC1/DEAH AAA+ ATPase" evidence="7">
    <location>
        <begin position="44"/>
        <end position="175"/>
    </location>
</feature>
<evidence type="ECO:0000313" key="9">
    <source>
        <dbReference type="EMBL" id="KAL3321115.1"/>
    </source>
</evidence>
<evidence type="ECO:0000256" key="6">
    <source>
        <dbReference type="ARBA" id="ARBA00023242"/>
    </source>
</evidence>
<accession>A0ABD2QNK6</accession>
<evidence type="ECO:0000256" key="5">
    <source>
        <dbReference type="ARBA" id="ARBA00023125"/>
    </source>
</evidence>
<protein>
    <recommendedName>
        <fullName evidence="3">Origin recognition complex subunit 4</fullName>
    </recommendedName>
</protein>